<protein>
    <submittedName>
        <fullName evidence="1">43988_t:CDS:1</fullName>
    </submittedName>
</protein>
<dbReference type="Proteomes" id="UP000789901">
    <property type="component" value="Unassembled WGS sequence"/>
</dbReference>
<keyword evidence="2" id="KW-1185">Reference proteome</keyword>
<name>A0ABN7XFA7_GIGMA</name>
<evidence type="ECO:0000313" key="1">
    <source>
        <dbReference type="EMBL" id="CAG8853078.1"/>
    </source>
</evidence>
<feature type="non-terminal residue" evidence="1">
    <location>
        <position position="105"/>
    </location>
</feature>
<reference evidence="1 2" key="1">
    <citation type="submission" date="2021-06" db="EMBL/GenBank/DDBJ databases">
        <authorList>
            <person name="Kallberg Y."/>
            <person name="Tangrot J."/>
            <person name="Rosling A."/>
        </authorList>
    </citation>
    <scope>NUCLEOTIDE SEQUENCE [LARGE SCALE GENOMIC DNA]</scope>
    <source>
        <strain evidence="1 2">120-4 pot B 10/14</strain>
    </source>
</reference>
<gene>
    <name evidence="1" type="ORF">GMARGA_LOCUS41899</name>
</gene>
<comment type="caution">
    <text evidence="1">The sequence shown here is derived from an EMBL/GenBank/DDBJ whole genome shotgun (WGS) entry which is preliminary data.</text>
</comment>
<feature type="non-terminal residue" evidence="1">
    <location>
        <position position="1"/>
    </location>
</feature>
<dbReference type="EMBL" id="CAJVQB010119696">
    <property type="protein sequence ID" value="CAG8853078.1"/>
    <property type="molecule type" value="Genomic_DNA"/>
</dbReference>
<organism evidence="1 2">
    <name type="scientific">Gigaspora margarita</name>
    <dbReference type="NCBI Taxonomy" id="4874"/>
    <lineage>
        <taxon>Eukaryota</taxon>
        <taxon>Fungi</taxon>
        <taxon>Fungi incertae sedis</taxon>
        <taxon>Mucoromycota</taxon>
        <taxon>Glomeromycotina</taxon>
        <taxon>Glomeromycetes</taxon>
        <taxon>Diversisporales</taxon>
        <taxon>Gigasporaceae</taxon>
        <taxon>Gigaspora</taxon>
    </lineage>
</organism>
<proteinExistence type="predicted"/>
<sequence>RRILYNMKRKAQTTQSEQLESIGDTISVRKKPKALNTLSSKSAEIETAFIELNMPQAQVYYYSPIFSLQDCESYYSDLASLSHWSRPILKVHGNTSPAHRLTCSF</sequence>
<accession>A0ABN7XFA7</accession>
<evidence type="ECO:0000313" key="2">
    <source>
        <dbReference type="Proteomes" id="UP000789901"/>
    </source>
</evidence>